<evidence type="ECO:0000313" key="7">
    <source>
        <dbReference type="EMBL" id="MEQ5841110.1"/>
    </source>
</evidence>
<feature type="domain" description="FAD-binding PCMH-type" evidence="6">
    <location>
        <begin position="200"/>
        <end position="373"/>
    </location>
</feature>
<evidence type="ECO:0000256" key="3">
    <source>
        <dbReference type="ARBA" id="ARBA00022827"/>
    </source>
</evidence>
<dbReference type="InterPro" id="IPR036884">
    <property type="entry name" value="2Fe-2S-bd_dom_sf"/>
</dbReference>
<dbReference type="InterPro" id="IPR014307">
    <property type="entry name" value="Xanthine_DH_ssu"/>
</dbReference>
<keyword evidence="8" id="KW-1185">Reference proteome</keyword>
<dbReference type="InterPro" id="IPR036318">
    <property type="entry name" value="FAD-bd_PCMH-like_sf"/>
</dbReference>
<protein>
    <submittedName>
        <fullName evidence="7">Xanthine dehydrogenase small subunit</fullName>
        <ecNumber evidence="7">1.17.1.4</ecNumber>
    </submittedName>
</protein>
<keyword evidence="1" id="KW-0285">Flavoprotein</keyword>
<dbReference type="PANTHER" id="PTHR45444:SF3">
    <property type="entry name" value="XANTHINE DEHYDROGENASE"/>
    <property type="match status" value="1"/>
</dbReference>
<evidence type="ECO:0000313" key="8">
    <source>
        <dbReference type="Proteomes" id="UP001469089"/>
    </source>
</evidence>
<evidence type="ECO:0000256" key="4">
    <source>
        <dbReference type="ARBA" id="ARBA00023002"/>
    </source>
</evidence>
<proteinExistence type="predicted"/>
<keyword evidence="5" id="KW-0408">Iron</keyword>
<dbReference type="GO" id="GO:0004854">
    <property type="term" value="F:xanthine dehydrogenase activity"/>
    <property type="evidence" value="ECO:0007669"/>
    <property type="project" value="UniProtKB-EC"/>
</dbReference>
<keyword evidence="3" id="KW-0274">FAD</keyword>
<evidence type="ECO:0000259" key="6">
    <source>
        <dbReference type="PROSITE" id="PS51387"/>
    </source>
</evidence>
<dbReference type="Gene3D" id="3.30.390.50">
    <property type="entry name" value="CO dehydrogenase flavoprotein, C-terminal domain"/>
    <property type="match status" value="1"/>
</dbReference>
<dbReference type="Pfam" id="PF00111">
    <property type="entry name" value="Fer2"/>
    <property type="match status" value="1"/>
</dbReference>
<dbReference type="PROSITE" id="PS51387">
    <property type="entry name" value="FAD_PCMH"/>
    <property type="match status" value="1"/>
</dbReference>
<dbReference type="SUPFAM" id="SSF54292">
    <property type="entry name" value="2Fe-2S ferredoxin-like"/>
    <property type="match status" value="1"/>
</dbReference>
<dbReference type="Pfam" id="PF03450">
    <property type="entry name" value="CO_deh_flav_C"/>
    <property type="match status" value="1"/>
</dbReference>
<dbReference type="NCBIfam" id="TIGR02963">
    <property type="entry name" value="xanthine_xdhA"/>
    <property type="match status" value="1"/>
</dbReference>
<dbReference type="RefSeq" id="WP_349543083.1">
    <property type="nucleotide sequence ID" value="NZ_JAOALG010000001.1"/>
</dbReference>
<dbReference type="Gene3D" id="3.30.43.10">
    <property type="entry name" value="Uridine Diphospho-n-acetylenolpyruvylglucosamine Reductase, domain 2"/>
    <property type="match status" value="1"/>
</dbReference>
<dbReference type="PANTHER" id="PTHR45444">
    <property type="entry name" value="XANTHINE DEHYDROGENASE"/>
    <property type="match status" value="1"/>
</dbReference>
<sequence>MSQPIRFYHRNAIREIRNTPVTRTVLQYLREDARCTGTKEGCAEGDCGACTVVIGERNATGGVSFKAVNACIQFLPTLDGRALFTVEDLRQPDGSLHPVQQAMVECHGSQCGFCTPGFVMSMWSLYEKHGHEQSCANRTVPSRTEISNALTGNLCRCTGYRPIVDAAVQMFEAPAPKAPIDLEALSNTLATLERHDTFHYAHAGQQFDAPRTVEALAQIKSVQPATRILAGSTDIGLWVTKQMRELGDIVYVGQIAELQRIVVTDGWIEIGAGVSVEKAYAELARHYPELNEMWQRFASLPIRNAGTLGGNIANGSPIGDSMPGLIALGARVIVRGGEIEREMALEDLYLAYQKKDMEAHEFVVGLRVPTRTGVRANLQFRTYKLSKRFDSDISAVCAAFSFIADGDTVREPRIAFGGMAATPKRATHVEAVLNDAEWHEATVQAAMLALAKDYAPLSDMRATSDYRVEAAKNTLYRFWLETRPHNPLPKAALDVRAVEAAGASA</sequence>
<comment type="caution">
    <text evidence="7">The sequence shown here is derived from an EMBL/GenBank/DDBJ whole genome shotgun (WGS) entry which is preliminary data.</text>
</comment>
<dbReference type="InterPro" id="IPR036010">
    <property type="entry name" value="2Fe-2S_ferredoxin-like_sf"/>
</dbReference>
<dbReference type="InterPro" id="IPR012175">
    <property type="entry name" value="Xanth_DH_ssu_bac"/>
</dbReference>
<dbReference type="InterPro" id="IPR002346">
    <property type="entry name" value="Mopterin_DH_FAD-bd"/>
</dbReference>
<dbReference type="InterPro" id="IPR001041">
    <property type="entry name" value="2Fe-2S_ferredoxin-type"/>
</dbReference>
<dbReference type="Pfam" id="PF01799">
    <property type="entry name" value="Fer2_2"/>
    <property type="match status" value="1"/>
</dbReference>
<evidence type="ECO:0000256" key="2">
    <source>
        <dbReference type="ARBA" id="ARBA00022723"/>
    </source>
</evidence>
<dbReference type="Gene3D" id="1.10.150.120">
    <property type="entry name" value="[2Fe-2S]-binding domain"/>
    <property type="match status" value="1"/>
</dbReference>
<dbReference type="InterPro" id="IPR006058">
    <property type="entry name" value="2Fe2S_fd_BS"/>
</dbReference>
<evidence type="ECO:0000256" key="5">
    <source>
        <dbReference type="ARBA" id="ARBA00023004"/>
    </source>
</evidence>
<reference evidence="7 8" key="1">
    <citation type="journal article" date="2024" name="Chem. Sci.">
        <title>Discovery of a lagriamide polyketide by integrated genome mining, isotopic labeling, and untargeted metabolomics.</title>
        <authorList>
            <person name="Fergusson C.H."/>
            <person name="Saulog J."/>
            <person name="Paulo B.S."/>
            <person name="Wilson D.M."/>
            <person name="Liu D.Y."/>
            <person name="Morehouse N.J."/>
            <person name="Waterworth S."/>
            <person name="Barkei J."/>
            <person name="Gray C.A."/>
            <person name="Kwan J.C."/>
            <person name="Eustaquio A.S."/>
            <person name="Linington R.G."/>
        </authorList>
    </citation>
    <scope>NUCLEOTIDE SEQUENCE [LARGE SCALE GENOMIC DNA]</scope>
    <source>
        <strain evidence="7 8">RL17-338-BIF-B</strain>
    </source>
</reference>
<dbReference type="InterPro" id="IPR016167">
    <property type="entry name" value="FAD-bd_PCMH_sub1"/>
</dbReference>
<dbReference type="InterPro" id="IPR002888">
    <property type="entry name" value="2Fe-2S-bd"/>
</dbReference>
<evidence type="ECO:0000256" key="1">
    <source>
        <dbReference type="ARBA" id="ARBA00022630"/>
    </source>
</evidence>
<dbReference type="InterPro" id="IPR016169">
    <property type="entry name" value="FAD-bd_PCMH_sub2"/>
</dbReference>
<dbReference type="InterPro" id="IPR036683">
    <property type="entry name" value="CO_DH_flav_C_dom_sf"/>
</dbReference>
<organism evidence="7 8">
    <name type="scientific">Paraburkholderia acidicola</name>
    <dbReference type="NCBI Taxonomy" id="1912599"/>
    <lineage>
        <taxon>Bacteria</taxon>
        <taxon>Pseudomonadati</taxon>
        <taxon>Pseudomonadota</taxon>
        <taxon>Betaproteobacteria</taxon>
        <taxon>Burkholderiales</taxon>
        <taxon>Burkholderiaceae</taxon>
        <taxon>Paraburkholderia</taxon>
    </lineage>
</organism>
<dbReference type="SUPFAM" id="SSF47741">
    <property type="entry name" value="CO dehydrogenase ISP C-domain like"/>
    <property type="match status" value="1"/>
</dbReference>
<accession>A0ABV1LR15</accession>
<dbReference type="InterPro" id="IPR012675">
    <property type="entry name" value="Beta-grasp_dom_sf"/>
</dbReference>
<dbReference type="EMBL" id="JAOALG010000001">
    <property type="protein sequence ID" value="MEQ5841110.1"/>
    <property type="molecule type" value="Genomic_DNA"/>
</dbReference>
<dbReference type="Proteomes" id="UP001469089">
    <property type="component" value="Unassembled WGS sequence"/>
</dbReference>
<dbReference type="InterPro" id="IPR016208">
    <property type="entry name" value="Ald_Oxase/xanthine_DH-like"/>
</dbReference>
<gene>
    <name evidence="7" type="primary">xdhA</name>
    <name evidence="7" type="ORF">N0A02_16920</name>
</gene>
<dbReference type="Gene3D" id="3.30.465.10">
    <property type="match status" value="1"/>
</dbReference>
<keyword evidence="4 7" id="KW-0560">Oxidoreductase</keyword>
<dbReference type="SMART" id="SM01092">
    <property type="entry name" value="CO_deh_flav_C"/>
    <property type="match status" value="1"/>
</dbReference>
<dbReference type="SUPFAM" id="SSF56176">
    <property type="entry name" value="FAD-binding/transporter-associated domain-like"/>
    <property type="match status" value="1"/>
</dbReference>
<name>A0ABV1LR15_9BURK</name>
<keyword evidence="2" id="KW-0479">Metal-binding</keyword>
<dbReference type="SUPFAM" id="SSF55447">
    <property type="entry name" value="CO dehydrogenase flavoprotein C-terminal domain-like"/>
    <property type="match status" value="1"/>
</dbReference>
<dbReference type="EC" id="1.17.1.4" evidence="7"/>
<dbReference type="Gene3D" id="3.10.20.30">
    <property type="match status" value="1"/>
</dbReference>
<dbReference type="InterPro" id="IPR016166">
    <property type="entry name" value="FAD-bd_PCMH"/>
</dbReference>
<dbReference type="Pfam" id="PF00941">
    <property type="entry name" value="FAD_binding_5"/>
    <property type="match status" value="1"/>
</dbReference>
<dbReference type="PIRSF" id="PIRSF036557">
    <property type="entry name" value="XdhA_RC"/>
    <property type="match status" value="1"/>
</dbReference>
<dbReference type="InterPro" id="IPR005107">
    <property type="entry name" value="CO_DH_flav_C"/>
</dbReference>
<dbReference type="PROSITE" id="PS00197">
    <property type="entry name" value="2FE2S_FER_1"/>
    <property type="match status" value="1"/>
</dbReference>